<name>Q55EH7_DICDI</name>
<gene>
    <name evidence="1" type="ORF">DDB_G0268894</name>
</gene>
<organism evidence="1 2">
    <name type="scientific">Dictyostelium discoideum</name>
    <name type="common">Social amoeba</name>
    <dbReference type="NCBI Taxonomy" id="44689"/>
    <lineage>
        <taxon>Eukaryota</taxon>
        <taxon>Amoebozoa</taxon>
        <taxon>Evosea</taxon>
        <taxon>Eumycetozoa</taxon>
        <taxon>Dictyostelia</taxon>
        <taxon>Dictyosteliales</taxon>
        <taxon>Dictyosteliaceae</taxon>
        <taxon>Dictyostelium</taxon>
    </lineage>
</organism>
<accession>Q55EH7</accession>
<evidence type="ECO:0000313" key="2">
    <source>
        <dbReference type="Proteomes" id="UP000002195"/>
    </source>
</evidence>
<reference evidence="1 2" key="1">
    <citation type="journal article" date="2005" name="Nature">
        <title>The genome of the social amoeba Dictyostelium discoideum.</title>
        <authorList>
            <consortium name="The Dictyostelium discoideum Sequencing Consortium"/>
            <person name="Eichinger L."/>
            <person name="Pachebat J.A."/>
            <person name="Glockner G."/>
            <person name="Rajandream M.A."/>
            <person name="Sucgang R."/>
            <person name="Berriman M."/>
            <person name="Song J."/>
            <person name="Olsen R."/>
            <person name="Szafranski K."/>
            <person name="Xu Q."/>
            <person name="Tunggal B."/>
            <person name="Kummerfeld S."/>
            <person name="Madera M."/>
            <person name="Konfortov B.A."/>
            <person name="Rivero F."/>
            <person name="Bankier A.T."/>
            <person name="Lehmann R."/>
            <person name="Hamlin N."/>
            <person name="Davies R."/>
            <person name="Gaudet P."/>
            <person name="Fey P."/>
            <person name="Pilcher K."/>
            <person name="Chen G."/>
            <person name="Saunders D."/>
            <person name="Sodergren E."/>
            <person name="Davis P."/>
            <person name="Kerhornou A."/>
            <person name="Nie X."/>
            <person name="Hall N."/>
            <person name="Anjard C."/>
            <person name="Hemphill L."/>
            <person name="Bason N."/>
            <person name="Farbrother P."/>
            <person name="Desany B."/>
            <person name="Just E."/>
            <person name="Morio T."/>
            <person name="Rost R."/>
            <person name="Churcher C."/>
            <person name="Cooper J."/>
            <person name="Haydock S."/>
            <person name="van Driessche N."/>
            <person name="Cronin A."/>
            <person name="Goodhead I."/>
            <person name="Muzny D."/>
            <person name="Mourier T."/>
            <person name="Pain A."/>
            <person name="Lu M."/>
            <person name="Harper D."/>
            <person name="Lindsay R."/>
            <person name="Hauser H."/>
            <person name="James K."/>
            <person name="Quiles M."/>
            <person name="Madan Babu M."/>
            <person name="Saito T."/>
            <person name="Buchrieser C."/>
            <person name="Wardroper A."/>
            <person name="Felder M."/>
            <person name="Thangavelu M."/>
            <person name="Johnson D."/>
            <person name="Knights A."/>
            <person name="Loulseged H."/>
            <person name="Mungall K."/>
            <person name="Oliver K."/>
            <person name="Price C."/>
            <person name="Quail M.A."/>
            <person name="Urushihara H."/>
            <person name="Hernandez J."/>
            <person name="Rabbinowitsch E."/>
            <person name="Steffen D."/>
            <person name="Sanders M."/>
            <person name="Ma J."/>
            <person name="Kohara Y."/>
            <person name="Sharp S."/>
            <person name="Simmonds M."/>
            <person name="Spiegler S."/>
            <person name="Tivey A."/>
            <person name="Sugano S."/>
            <person name="White B."/>
            <person name="Walker D."/>
            <person name="Woodward J."/>
            <person name="Winckler T."/>
            <person name="Tanaka Y."/>
            <person name="Shaulsky G."/>
            <person name="Schleicher M."/>
            <person name="Weinstock G."/>
            <person name="Rosenthal A."/>
            <person name="Cox E.C."/>
            <person name="Chisholm R.L."/>
            <person name="Gibbs R."/>
            <person name="Loomis W.F."/>
            <person name="Platzer M."/>
            <person name="Kay R.R."/>
            <person name="Williams J."/>
            <person name="Dear P.H."/>
            <person name="Noegel A.A."/>
            <person name="Barrell B."/>
            <person name="Kuspa A."/>
        </authorList>
    </citation>
    <scope>NUCLEOTIDE SEQUENCE [LARGE SCALE GENOMIC DNA]</scope>
    <source>
        <strain evidence="1 2">AX4</strain>
    </source>
</reference>
<dbReference type="InParanoid" id="Q55EH7"/>
<dbReference type="HOGENOM" id="CLU_2890460_0_0_1"/>
<dbReference type="EMBL" id="AAFI02000004">
    <property type="protein sequence ID" value="EAL73036.1"/>
    <property type="molecule type" value="Genomic_DNA"/>
</dbReference>
<dbReference type="AlphaFoldDB" id="Q55EH7"/>
<sequence length="63" mass="6810">MTLINALTKLGSAPSQGLQENSLLVSSTTLEGNTFGNNEVSLWPFHRKKPVVVVINNKGEKSN</sequence>
<keyword evidence="2" id="KW-1185">Reference proteome</keyword>
<dbReference type="RefSeq" id="XP_647043.1">
    <property type="nucleotide sequence ID" value="XM_641951.1"/>
</dbReference>
<protein>
    <submittedName>
        <fullName evidence="1">Uncharacterized protein</fullName>
    </submittedName>
</protein>
<evidence type="ECO:0000313" key="1">
    <source>
        <dbReference type="EMBL" id="EAL73036.1"/>
    </source>
</evidence>
<dbReference type="dictyBase" id="DDB_G0268894"/>
<dbReference type="KEGG" id="ddi:DDB_G0268894"/>
<dbReference type="PaxDb" id="44689-DDB0190109"/>
<dbReference type="GeneID" id="8616738"/>
<comment type="caution">
    <text evidence="1">The sequence shown here is derived from an EMBL/GenBank/DDBJ whole genome shotgun (WGS) entry which is preliminary data.</text>
</comment>
<proteinExistence type="predicted"/>
<dbReference type="Proteomes" id="UP000002195">
    <property type="component" value="Unassembled WGS sequence"/>
</dbReference>
<dbReference type="VEuPathDB" id="AmoebaDB:DDB_G0268894"/>